<dbReference type="EMBL" id="JACGCI010000042">
    <property type="protein sequence ID" value="KAF6752863.1"/>
    <property type="molecule type" value="Genomic_DNA"/>
</dbReference>
<gene>
    <name evidence="2" type="ORF">DFP72DRAFT_442351</name>
</gene>
<feature type="compositionally biased region" description="Basic and acidic residues" evidence="1">
    <location>
        <begin position="303"/>
        <end position="313"/>
    </location>
</feature>
<keyword evidence="3" id="KW-1185">Reference proteome</keyword>
<accession>A0A8H6HTD5</accession>
<dbReference type="AlphaFoldDB" id="A0A8H6HTD5"/>
<feature type="region of interest" description="Disordered" evidence="1">
    <location>
        <begin position="303"/>
        <end position="330"/>
    </location>
</feature>
<evidence type="ECO:0000313" key="2">
    <source>
        <dbReference type="EMBL" id="KAF6752863.1"/>
    </source>
</evidence>
<reference evidence="2 3" key="1">
    <citation type="submission" date="2020-07" db="EMBL/GenBank/DDBJ databases">
        <title>Comparative genomics of pyrophilous fungi reveals a link between fire events and developmental genes.</title>
        <authorList>
            <consortium name="DOE Joint Genome Institute"/>
            <person name="Steindorff A.S."/>
            <person name="Carver A."/>
            <person name="Calhoun S."/>
            <person name="Stillman K."/>
            <person name="Liu H."/>
            <person name="Lipzen A."/>
            <person name="Pangilinan J."/>
            <person name="Labutti K."/>
            <person name="Bruns T.D."/>
            <person name="Grigoriev I.V."/>
        </authorList>
    </citation>
    <scope>NUCLEOTIDE SEQUENCE [LARGE SCALE GENOMIC DNA]</scope>
    <source>
        <strain evidence="2 3">CBS 144469</strain>
    </source>
</reference>
<organism evidence="2 3">
    <name type="scientific">Ephemerocybe angulata</name>
    <dbReference type="NCBI Taxonomy" id="980116"/>
    <lineage>
        <taxon>Eukaryota</taxon>
        <taxon>Fungi</taxon>
        <taxon>Dikarya</taxon>
        <taxon>Basidiomycota</taxon>
        <taxon>Agaricomycotina</taxon>
        <taxon>Agaricomycetes</taxon>
        <taxon>Agaricomycetidae</taxon>
        <taxon>Agaricales</taxon>
        <taxon>Agaricineae</taxon>
        <taxon>Psathyrellaceae</taxon>
        <taxon>Ephemerocybe</taxon>
    </lineage>
</organism>
<evidence type="ECO:0000313" key="3">
    <source>
        <dbReference type="Proteomes" id="UP000521943"/>
    </source>
</evidence>
<proteinExistence type="predicted"/>
<evidence type="ECO:0000256" key="1">
    <source>
        <dbReference type="SAM" id="MobiDB-lite"/>
    </source>
</evidence>
<name>A0A8H6HTD5_9AGAR</name>
<dbReference type="Proteomes" id="UP000521943">
    <property type="component" value="Unassembled WGS sequence"/>
</dbReference>
<sequence length="356" mass="36890">MRSSVSQHFRTPSSTSSKMEKPIRPDSPILTHAPQRLAQGLRARASVSHFPASPPVRRSDERIGAPGVGRAESPAQPPYVRRVAQGVRARASVSHFPTPRGVGDRLGGAGPLVSSSRPASPAQPISMISQGLRTRASVPCLPQPSTMGHGHTPTLVRFSSQPPAPQSLIPVPKSRLGAAGSGAGQQGYAAGKQQIGMVQHGASVCLNVAPPPIDDPEVVPANGKRERRVSFKSLSAARRASSVQLGVSYRMGGGVGEGGIGSSPISGAKALGSPLFARGEKRERVASYLKGAGQRLGGILRFDGRGDAEREKGNLNGKGDSGIGEKELKKSSVPALGGVRAGLGLGSTARVDRPRR</sequence>
<feature type="region of interest" description="Disordered" evidence="1">
    <location>
        <begin position="337"/>
        <end position="356"/>
    </location>
</feature>
<feature type="compositionally biased region" description="Polar residues" evidence="1">
    <location>
        <begin position="1"/>
        <end position="17"/>
    </location>
</feature>
<protein>
    <submittedName>
        <fullName evidence="2">Uncharacterized protein</fullName>
    </submittedName>
</protein>
<feature type="region of interest" description="Disordered" evidence="1">
    <location>
        <begin position="1"/>
        <end position="77"/>
    </location>
</feature>
<comment type="caution">
    <text evidence="2">The sequence shown here is derived from an EMBL/GenBank/DDBJ whole genome shotgun (WGS) entry which is preliminary data.</text>
</comment>